<proteinExistence type="predicted"/>
<evidence type="ECO:0000313" key="3">
    <source>
        <dbReference type="Proteomes" id="UP000324133"/>
    </source>
</evidence>
<dbReference type="Gene3D" id="3.40.630.30">
    <property type="match status" value="1"/>
</dbReference>
<accession>A0A5B6TUS1</accession>
<name>A0A5B6TUS1_9BACT</name>
<evidence type="ECO:0000259" key="1">
    <source>
        <dbReference type="PROSITE" id="PS51729"/>
    </source>
</evidence>
<dbReference type="RefSeq" id="WP_149089943.1">
    <property type="nucleotide sequence ID" value="NZ_VKKY01000001.1"/>
</dbReference>
<dbReference type="InterPro" id="IPR045057">
    <property type="entry name" value="Gcn5-rel_NAT"/>
</dbReference>
<sequence>MEAEIRNNTAKHQFETTMEGKTALVSYRLKDKVMTVLHTEVPEELEGRGIAAALSKQVLEYLQKENMELIPLCPYMAAYLKKHPEYQSLVKK</sequence>
<keyword evidence="3" id="KW-1185">Reference proteome</keyword>
<reference evidence="2 3" key="1">
    <citation type="submission" date="2019-07" db="EMBL/GenBank/DDBJ databases">
        <title>Rufibacter sp. nov., isolated from lake sediment.</title>
        <authorList>
            <person name="Qu J.-H."/>
        </authorList>
    </citation>
    <scope>NUCLEOTIDE SEQUENCE [LARGE SCALE GENOMIC DNA]</scope>
    <source>
        <strain evidence="2 3">NBS58-1</strain>
    </source>
</reference>
<dbReference type="PANTHER" id="PTHR31435">
    <property type="entry name" value="PROTEIN NATD1"/>
    <property type="match status" value="1"/>
</dbReference>
<dbReference type="InterPro" id="IPR016181">
    <property type="entry name" value="Acyl_CoA_acyltransferase"/>
</dbReference>
<dbReference type="AlphaFoldDB" id="A0A5B6TUS1"/>
<gene>
    <name evidence="2" type="ORF">FOA19_06530</name>
</gene>
<dbReference type="PROSITE" id="PS51729">
    <property type="entry name" value="GNAT_YJDJ"/>
    <property type="match status" value="1"/>
</dbReference>
<evidence type="ECO:0000313" key="2">
    <source>
        <dbReference type="EMBL" id="KAA3440308.1"/>
    </source>
</evidence>
<protein>
    <submittedName>
        <fullName evidence="2">N-acetyltransferase</fullName>
    </submittedName>
</protein>
<dbReference type="Proteomes" id="UP000324133">
    <property type="component" value="Unassembled WGS sequence"/>
</dbReference>
<dbReference type="EMBL" id="VKKY01000001">
    <property type="protein sequence ID" value="KAA3440308.1"/>
    <property type="molecule type" value="Genomic_DNA"/>
</dbReference>
<comment type="caution">
    <text evidence="2">The sequence shown here is derived from an EMBL/GenBank/DDBJ whole genome shotgun (WGS) entry which is preliminary data.</text>
</comment>
<keyword evidence="2" id="KW-0808">Transferase</keyword>
<feature type="domain" description="N-acetyltransferase" evidence="1">
    <location>
        <begin position="6"/>
        <end position="91"/>
    </location>
</feature>
<dbReference type="OrthoDB" id="9793389at2"/>
<dbReference type="Pfam" id="PF14542">
    <property type="entry name" value="Acetyltransf_CG"/>
    <property type="match status" value="1"/>
</dbReference>
<dbReference type="GO" id="GO:0016740">
    <property type="term" value="F:transferase activity"/>
    <property type="evidence" value="ECO:0007669"/>
    <property type="project" value="UniProtKB-KW"/>
</dbReference>
<dbReference type="PANTHER" id="PTHR31435:SF9">
    <property type="entry name" value="PROTEIN NATD1"/>
    <property type="match status" value="1"/>
</dbReference>
<organism evidence="2 3">
    <name type="scientific">Rufibacter hautae</name>
    <dbReference type="NCBI Taxonomy" id="2595005"/>
    <lineage>
        <taxon>Bacteria</taxon>
        <taxon>Pseudomonadati</taxon>
        <taxon>Bacteroidota</taxon>
        <taxon>Cytophagia</taxon>
        <taxon>Cytophagales</taxon>
        <taxon>Hymenobacteraceae</taxon>
        <taxon>Rufibacter</taxon>
    </lineage>
</organism>
<dbReference type="InterPro" id="IPR031165">
    <property type="entry name" value="GNAT_YJDJ"/>
</dbReference>
<dbReference type="SUPFAM" id="SSF55729">
    <property type="entry name" value="Acyl-CoA N-acyltransferases (Nat)"/>
    <property type="match status" value="1"/>
</dbReference>